<dbReference type="PROSITE" id="PS50022">
    <property type="entry name" value="FA58C_3"/>
    <property type="match status" value="1"/>
</dbReference>
<dbReference type="InterPro" id="IPR008979">
    <property type="entry name" value="Galactose-bd-like_sf"/>
</dbReference>
<dbReference type="FunFam" id="2.60.120.260:FF:000266">
    <property type="entry name" value="Uncharacterized protein"/>
    <property type="match status" value="1"/>
</dbReference>
<dbReference type="InterPro" id="IPR011042">
    <property type="entry name" value="6-blade_b-propeller_TolB-like"/>
</dbReference>
<dbReference type="PROSITE" id="PS51125">
    <property type="entry name" value="NHL"/>
    <property type="match status" value="1"/>
</dbReference>
<sequence length="662" mass="72092">MDPPPNEVNPNPMYLQSTTEPNASPGPASNSNNSDGIPYTQPSADTRQQGDEVTFIPANNNSNQRLQSFAASQQQDGDGPAASDSTNNDVMIKLSGSDPNTPDRVSDERQHVPNAVNPNPMYVPNVRHAAACGCCSSVPTPPGVSNSSQRTGVWLERDPSWVVNSTGTPWVFNGVTYDAAKALDGDTGTYWNPQDTGRNYNNWYIVLDLTAPHTITRVAVNNYGDTDHDTAAFTLQKSQGGSPYNWEDVVSVNTVQGGTDERQEFGGFQGTAQYWRFLITETHLGWQPFLTELDFYGDNHLQWNATVATVFTSGPTGYYSSVPTPQAVSNSSESYPQLRTTVASSLTGCRSSFPTPPAVSNSSQLKENDDKKLETITFGGFGVEPGKFHRIHGVAVSADNEIFVADASAKRVQVFSITGTYLRQIPTEVPGTGGGRMNPYTVAMDVEPHYLWVAGIIQWFTHQSINVVQYHKTGRPLKTFGFRRKSDHFPSAEIAMDVRNNKVILGEGDKIMMFQPNGSLVRSFRVNTNRLPDPIHGVTSDCDGNVVLADWLGRIMVYNHLGNKILEFSGASGTYKGTNTYARGISVDPFGRIIVASNRDNRVDMFTSRGKFVRTVVNMTKPSNSVMGPDLSDTTIGPDGQLVVANSGGGTVTIFPSRVLFP</sequence>
<dbReference type="InParanoid" id="C3YU44"/>
<dbReference type="SUPFAM" id="SSF49785">
    <property type="entry name" value="Galactose-binding domain-like"/>
    <property type="match status" value="1"/>
</dbReference>
<dbReference type="InterPro" id="IPR050952">
    <property type="entry name" value="TRIM-NHL_E3_ligases"/>
</dbReference>
<dbReference type="Gene3D" id="2.120.10.30">
    <property type="entry name" value="TolB, C-terminal domain"/>
    <property type="match status" value="1"/>
</dbReference>
<dbReference type="eggNOG" id="KOG2177">
    <property type="taxonomic scope" value="Eukaryota"/>
</dbReference>
<feature type="domain" description="F5/8 type C" evidence="4">
    <location>
        <begin position="135"/>
        <end position="298"/>
    </location>
</feature>
<dbReference type="Pfam" id="PF22633">
    <property type="entry name" value="F5_F8_type_C_2"/>
    <property type="match status" value="1"/>
</dbReference>
<reference evidence="5" key="1">
    <citation type="journal article" date="2008" name="Nature">
        <title>The amphioxus genome and the evolution of the chordate karyotype.</title>
        <authorList>
            <consortium name="US DOE Joint Genome Institute (JGI-PGF)"/>
            <person name="Putnam N.H."/>
            <person name="Butts T."/>
            <person name="Ferrier D.E.K."/>
            <person name="Furlong R.F."/>
            <person name="Hellsten U."/>
            <person name="Kawashima T."/>
            <person name="Robinson-Rechavi M."/>
            <person name="Shoguchi E."/>
            <person name="Terry A."/>
            <person name="Yu J.-K."/>
            <person name="Benito-Gutierrez E.L."/>
            <person name="Dubchak I."/>
            <person name="Garcia-Fernandez J."/>
            <person name="Gibson-Brown J.J."/>
            <person name="Grigoriev I.V."/>
            <person name="Horton A.C."/>
            <person name="de Jong P.J."/>
            <person name="Jurka J."/>
            <person name="Kapitonov V.V."/>
            <person name="Kohara Y."/>
            <person name="Kuroki Y."/>
            <person name="Lindquist E."/>
            <person name="Lucas S."/>
            <person name="Osoegawa K."/>
            <person name="Pennacchio L.A."/>
            <person name="Salamov A.A."/>
            <person name="Satou Y."/>
            <person name="Sauka-Spengler T."/>
            <person name="Schmutz J."/>
            <person name="Shin-I T."/>
            <person name="Toyoda A."/>
            <person name="Bronner-Fraser M."/>
            <person name="Fujiyama A."/>
            <person name="Holland L.Z."/>
            <person name="Holland P.W.H."/>
            <person name="Satoh N."/>
            <person name="Rokhsar D.S."/>
        </authorList>
    </citation>
    <scope>NUCLEOTIDE SEQUENCE [LARGE SCALE GENOMIC DNA]</scope>
    <source>
        <strain evidence="5">S238N-H82</strain>
        <tissue evidence="5">Testes</tissue>
    </source>
</reference>
<evidence type="ECO:0000313" key="5">
    <source>
        <dbReference type="EMBL" id="EEN56321.1"/>
    </source>
</evidence>
<evidence type="ECO:0000256" key="2">
    <source>
        <dbReference type="PROSITE-ProRule" id="PRU00504"/>
    </source>
</evidence>
<dbReference type="PANTHER" id="PTHR24104:SF50">
    <property type="entry name" value="SMP-30_GLUCONOLACTONASE_LRE-LIKE REGION DOMAIN-CONTAINING PROTEIN"/>
    <property type="match status" value="1"/>
</dbReference>
<accession>C3YU44</accession>
<feature type="compositionally biased region" description="Polar residues" evidence="3">
    <location>
        <begin position="57"/>
        <end position="76"/>
    </location>
</feature>
<feature type="repeat" description="NHL" evidence="2">
    <location>
        <begin position="378"/>
        <end position="418"/>
    </location>
</feature>
<evidence type="ECO:0000256" key="3">
    <source>
        <dbReference type="SAM" id="MobiDB-lite"/>
    </source>
</evidence>
<evidence type="ECO:0000256" key="1">
    <source>
        <dbReference type="ARBA" id="ARBA00022737"/>
    </source>
</evidence>
<dbReference type="Pfam" id="PF01436">
    <property type="entry name" value="NHL"/>
    <property type="match status" value="1"/>
</dbReference>
<protein>
    <recommendedName>
        <fullName evidence="4">F5/8 type C domain-containing protein</fullName>
    </recommendedName>
</protein>
<dbReference type="InterPro" id="IPR001258">
    <property type="entry name" value="NHL_repeat"/>
</dbReference>
<gene>
    <name evidence="5" type="ORF">BRAFLDRAFT_66811</name>
</gene>
<dbReference type="EMBL" id="GG666552">
    <property type="protein sequence ID" value="EEN56321.1"/>
    <property type="molecule type" value="Genomic_DNA"/>
</dbReference>
<feature type="region of interest" description="Disordered" evidence="3">
    <location>
        <begin position="1"/>
        <end position="119"/>
    </location>
</feature>
<proteinExistence type="predicted"/>
<feature type="compositionally biased region" description="Low complexity" evidence="3">
    <location>
        <begin position="21"/>
        <end position="34"/>
    </location>
</feature>
<name>C3YU44_BRAFL</name>
<dbReference type="Gene3D" id="2.60.120.260">
    <property type="entry name" value="Galactose-binding domain-like"/>
    <property type="match status" value="1"/>
</dbReference>
<evidence type="ECO:0000259" key="4">
    <source>
        <dbReference type="PROSITE" id="PS50022"/>
    </source>
</evidence>
<dbReference type="InterPro" id="IPR000421">
    <property type="entry name" value="FA58C"/>
</dbReference>
<dbReference type="SUPFAM" id="SSF63829">
    <property type="entry name" value="Calcium-dependent phosphotriesterase"/>
    <property type="match status" value="1"/>
</dbReference>
<keyword evidence="1" id="KW-0677">Repeat</keyword>
<dbReference type="PANTHER" id="PTHR24104">
    <property type="entry name" value="E3 UBIQUITIN-PROTEIN LIGASE NHLRC1-RELATED"/>
    <property type="match status" value="1"/>
</dbReference>
<organism>
    <name type="scientific">Branchiostoma floridae</name>
    <name type="common">Florida lancelet</name>
    <name type="synonym">Amphioxus</name>
    <dbReference type="NCBI Taxonomy" id="7739"/>
    <lineage>
        <taxon>Eukaryota</taxon>
        <taxon>Metazoa</taxon>
        <taxon>Chordata</taxon>
        <taxon>Cephalochordata</taxon>
        <taxon>Leptocardii</taxon>
        <taxon>Amphioxiformes</taxon>
        <taxon>Branchiostomatidae</taxon>
        <taxon>Branchiostoma</taxon>
    </lineage>
</organism>
<dbReference type="AlphaFoldDB" id="C3YU44"/>